<protein>
    <recommendedName>
        <fullName evidence="2">Electron transfer flavoprotein alpha/beta-subunit N-terminal domain-containing protein</fullName>
    </recommendedName>
</protein>
<dbReference type="Proteomes" id="UP000825935">
    <property type="component" value="Chromosome 6"/>
</dbReference>
<evidence type="ECO:0000313" key="4">
    <source>
        <dbReference type="Proteomes" id="UP000825935"/>
    </source>
</evidence>
<evidence type="ECO:0000259" key="2">
    <source>
        <dbReference type="Pfam" id="PF01012"/>
    </source>
</evidence>
<evidence type="ECO:0000313" key="3">
    <source>
        <dbReference type="EMBL" id="KAH7434990.1"/>
    </source>
</evidence>
<sequence length="127" mass="13907">MHASRTLKRIMQANSFRNRMSFLRSFPGRSGVYNYISTLVIAEHDGGSLKESSLNALAAATTLGEKNTISLLVAGSNSSSLDSVAKQAFAVYPSAISKVKACYPRICGIFHRLFSQGCREKTIKHTY</sequence>
<evidence type="ECO:0000256" key="1">
    <source>
        <dbReference type="ARBA" id="ARBA00004305"/>
    </source>
</evidence>
<dbReference type="GO" id="GO:0005759">
    <property type="term" value="C:mitochondrial matrix"/>
    <property type="evidence" value="ECO:0007669"/>
    <property type="project" value="UniProtKB-SubCell"/>
</dbReference>
<gene>
    <name evidence="3" type="ORF">KP509_06G043900</name>
</gene>
<dbReference type="Pfam" id="PF01012">
    <property type="entry name" value="ETF"/>
    <property type="match status" value="1"/>
</dbReference>
<comment type="subcellular location">
    <subcellularLocation>
        <location evidence="1">Mitochondrion matrix</location>
    </subcellularLocation>
</comment>
<proteinExistence type="predicted"/>
<dbReference type="InterPro" id="IPR014730">
    <property type="entry name" value="ETF_a/b_N"/>
</dbReference>
<dbReference type="SUPFAM" id="SSF52402">
    <property type="entry name" value="Adenine nucleotide alpha hydrolases-like"/>
    <property type="match status" value="1"/>
</dbReference>
<reference evidence="3" key="1">
    <citation type="submission" date="2021-08" db="EMBL/GenBank/DDBJ databases">
        <title>WGS assembly of Ceratopteris richardii.</title>
        <authorList>
            <person name="Marchant D.B."/>
            <person name="Chen G."/>
            <person name="Jenkins J."/>
            <person name="Shu S."/>
            <person name="Leebens-Mack J."/>
            <person name="Grimwood J."/>
            <person name="Schmutz J."/>
            <person name="Soltis P."/>
            <person name="Soltis D."/>
            <person name="Chen Z.-H."/>
        </authorList>
    </citation>
    <scope>NUCLEOTIDE SEQUENCE</scope>
    <source>
        <strain evidence="3">Whitten #5841</strain>
        <tissue evidence="3">Leaf</tissue>
    </source>
</reference>
<feature type="domain" description="Electron transfer flavoprotein alpha/beta-subunit N-terminal" evidence="2">
    <location>
        <begin position="38"/>
        <end position="80"/>
    </location>
</feature>
<dbReference type="InterPro" id="IPR014729">
    <property type="entry name" value="Rossmann-like_a/b/a_fold"/>
</dbReference>
<name>A0A8T2UKC5_CERRI</name>
<dbReference type="AlphaFoldDB" id="A0A8T2UKC5"/>
<accession>A0A8T2UKC5</accession>
<comment type="caution">
    <text evidence="3">The sequence shown here is derived from an EMBL/GenBank/DDBJ whole genome shotgun (WGS) entry which is preliminary data.</text>
</comment>
<dbReference type="Gene3D" id="3.40.50.620">
    <property type="entry name" value="HUPs"/>
    <property type="match status" value="1"/>
</dbReference>
<dbReference type="EMBL" id="CM035411">
    <property type="protein sequence ID" value="KAH7434990.1"/>
    <property type="molecule type" value="Genomic_DNA"/>
</dbReference>
<organism evidence="3 4">
    <name type="scientific">Ceratopteris richardii</name>
    <name type="common">Triangle waterfern</name>
    <dbReference type="NCBI Taxonomy" id="49495"/>
    <lineage>
        <taxon>Eukaryota</taxon>
        <taxon>Viridiplantae</taxon>
        <taxon>Streptophyta</taxon>
        <taxon>Embryophyta</taxon>
        <taxon>Tracheophyta</taxon>
        <taxon>Polypodiopsida</taxon>
        <taxon>Polypodiidae</taxon>
        <taxon>Polypodiales</taxon>
        <taxon>Pteridineae</taxon>
        <taxon>Pteridaceae</taxon>
        <taxon>Parkerioideae</taxon>
        <taxon>Ceratopteris</taxon>
    </lineage>
</organism>
<keyword evidence="4" id="KW-1185">Reference proteome</keyword>